<evidence type="ECO:0000313" key="3">
    <source>
        <dbReference type="Proteomes" id="UP000295680"/>
    </source>
</evidence>
<gene>
    <name evidence="2" type="ORF">EV192_105792</name>
</gene>
<dbReference type="AlphaFoldDB" id="A0A4V6NNX2"/>
<dbReference type="InterPro" id="IPR050902">
    <property type="entry name" value="ABC_Transporter_SBP"/>
</dbReference>
<comment type="similarity">
    <text evidence="1">Belongs to the bacterial solute-binding protein 8 family.</text>
</comment>
<dbReference type="InterPro" id="IPR054828">
    <property type="entry name" value="Vit_B12_bind_prot"/>
</dbReference>
<keyword evidence="3" id="KW-1185">Reference proteome</keyword>
<dbReference type="SUPFAM" id="SSF53807">
    <property type="entry name" value="Helical backbone' metal receptor"/>
    <property type="match status" value="1"/>
</dbReference>
<reference evidence="2 3" key="1">
    <citation type="submission" date="2019-03" db="EMBL/GenBank/DDBJ databases">
        <title>Genomic Encyclopedia of Type Strains, Phase IV (KMG-IV): sequencing the most valuable type-strain genomes for metagenomic binning, comparative biology and taxonomic classification.</title>
        <authorList>
            <person name="Goeker M."/>
        </authorList>
    </citation>
    <scope>NUCLEOTIDE SEQUENCE [LARGE SCALE GENOMIC DNA]</scope>
    <source>
        <strain evidence="2 3">DSM 45934</strain>
    </source>
</reference>
<dbReference type="PANTHER" id="PTHR30535:SF35">
    <property type="entry name" value="PERIPLASMIC BINDING PROTEIN"/>
    <property type="match status" value="1"/>
</dbReference>
<dbReference type="Proteomes" id="UP000295680">
    <property type="component" value="Unassembled WGS sequence"/>
</dbReference>
<dbReference type="PANTHER" id="PTHR30535">
    <property type="entry name" value="VITAMIN B12-BINDING PROTEIN"/>
    <property type="match status" value="1"/>
</dbReference>
<dbReference type="Gene3D" id="3.40.50.1980">
    <property type="entry name" value="Nitrogenase molybdenum iron protein domain"/>
    <property type="match status" value="2"/>
</dbReference>
<dbReference type="EMBL" id="SLWS01000005">
    <property type="protein sequence ID" value="TCO58720.1"/>
    <property type="molecule type" value="Genomic_DNA"/>
</dbReference>
<evidence type="ECO:0000256" key="1">
    <source>
        <dbReference type="ARBA" id="ARBA00008814"/>
    </source>
</evidence>
<dbReference type="NCBIfam" id="NF038402">
    <property type="entry name" value="TroA_like"/>
    <property type="match status" value="1"/>
</dbReference>
<name>A0A4V6NNX2_9PSEU</name>
<accession>A0A4V6NNX2</accession>
<dbReference type="OrthoDB" id="9816357at2"/>
<comment type="caution">
    <text evidence="2">The sequence shown here is derived from an EMBL/GenBank/DDBJ whole genome shotgun (WGS) entry which is preliminary data.</text>
</comment>
<protein>
    <recommendedName>
        <fullName evidence="4">Cobalamin-binding protein</fullName>
    </recommendedName>
</protein>
<evidence type="ECO:0000313" key="2">
    <source>
        <dbReference type="EMBL" id="TCO58720.1"/>
    </source>
</evidence>
<proteinExistence type="inferred from homology"/>
<organism evidence="2 3">
    <name type="scientific">Actinocrispum wychmicini</name>
    <dbReference type="NCBI Taxonomy" id="1213861"/>
    <lineage>
        <taxon>Bacteria</taxon>
        <taxon>Bacillati</taxon>
        <taxon>Actinomycetota</taxon>
        <taxon>Actinomycetes</taxon>
        <taxon>Pseudonocardiales</taxon>
        <taxon>Pseudonocardiaceae</taxon>
        <taxon>Actinocrispum</taxon>
    </lineage>
</organism>
<evidence type="ECO:0008006" key="4">
    <source>
        <dbReference type="Google" id="ProtNLM"/>
    </source>
</evidence>
<dbReference type="RefSeq" id="WP_132119654.1">
    <property type="nucleotide sequence ID" value="NZ_SLWS01000005.1"/>
</dbReference>
<sequence>MPVSGSPTCDDLGEPVPVTSPARVVSLVPSLTDAIETSAPGVVVGATDYCTHPATLDVPRVGGSKYPDVDRVLDLRPDVVVANAEENRPEDVERLRANGVPVWVTLAAGSVPAGLGSVRRLLTQGLGIAEPQWLSEAEGLWRDVPEPRASAVVPVWRRPWIVVGRATFAGDVLLRMGIRNVYAEHQDRYPRPPLDELRASGADLVVLPDEPYLFTGDDGPEAFPGMPYVLVSGRDLTWCGPSLVPAHARLWGSFQTLGSGP</sequence>